<evidence type="ECO:0000256" key="6">
    <source>
        <dbReference type="ARBA" id="ARBA00022918"/>
    </source>
</evidence>
<name>A0A0K2T083_LEPSM</name>
<dbReference type="PANTHER" id="PTHR37984:SF9">
    <property type="entry name" value="INTEGRASE CATALYTIC DOMAIN-CONTAINING PROTEIN"/>
    <property type="match status" value="1"/>
</dbReference>
<keyword evidence="5" id="KW-0378">Hydrolase</keyword>
<evidence type="ECO:0000259" key="7">
    <source>
        <dbReference type="Pfam" id="PF17917"/>
    </source>
</evidence>
<evidence type="ECO:0000256" key="3">
    <source>
        <dbReference type="ARBA" id="ARBA00022722"/>
    </source>
</evidence>
<reference evidence="8" key="1">
    <citation type="submission" date="2014-05" db="EMBL/GenBank/DDBJ databases">
        <authorList>
            <person name="Chronopoulou M."/>
        </authorList>
    </citation>
    <scope>NUCLEOTIDE SEQUENCE</scope>
    <source>
        <tissue evidence="8">Whole organism</tissue>
    </source>
</reference>
<proteinExistence type="predicted"/>
<dbReference type="EMBL" id="HACA01002078">
    <property type="protein sequence ID" value="CDW19439.1"/>
    <property type="molecule type" value="Transcribed_RNA"/>
</dbReference>
<sequence>KEISNTKNLARYHEGKSHKINADVSSQGLGVVLTQWEGGTWRPIAYASRALTRAERNYVPIEKEAMSVVWVCNYFAEYVLGKRFEIETDHKPLKKLLGKHYLLDLPLRIQQFKLNLRRSDFSIK</sequence>
<organism evidence="8">
    <name type="scientific">Lepeophtheirus salmonis</name>
    <name type="common">Salmon louse</name>
    <name type="synonym">Caligus salmonis</name>
    <dbReference type="NCBI Taxonomy" id="72036"/>
    <lineage>
        <taxon>Eukaryota</taxon>
        <taxon>Metazoa</taxon>
        <taxon>Ecdysozoa</taxon>
        <taxon>Arthropoda</taxon>
        <taxon>Crustacea</taxon>
        <taxon>Multicrustacea</taxon>
        <taxon>Hexanauplia</taxon>
        <taxon>Copepoda</taxon>
        <taxon>Siphonostomatoida</taxon>
        <taxon>Caligidae</taxon>
        <taxon>Lepeophtheirus</taxon>
    </lineage>
</organism>
<feature type="domain" description="Reverse transcriptase RNase H-like" evidence="7">
    <location>
        <begin position="16"/>
        <end position="115"/>
    </location>
</feature>
<feature type="non-terminal residue" evidence="8">
    <location>
        <position position="1"/>
    </location>
</feature>
<evidence type="ECO:0000256" key="5">
    <source>
        <dbReference type="ARBA" id="ARBA00022801"/>
    </source>
</evidence>
<dbReference type="Gene3D" id="3.10.20.370">
    <property type="match status" value="1"/>
</dbReference>
<keyword evidence="6" id="KW-0695">RNA-directed DNA polymerase</keyword>
<dbReference type="GO" id="GO:0016787">
    <property type="term" value="F:hydrolase activity"/>
    <property type="evidence" value="ECO:0007669"/>
    <property type="project" value="UniProtKB-KW"/>
</dbReference>
<dbReference type="AlphaFoldDB" id="A0A0K2T083"/>
<accession>A0A0K2T083</accession>
<dbReference type="Pfam" id="PF17917">
    <property type="entry name" value="RT_RNaseH"/>
    <property type="match status" value="1"/>
</dbReference>
<keyword evidence="1" id="KW-0808">Transferase</keyword>
<dbReference type="GO" id="GO:0004519">
    <property type="term" value="F:endonuclease activity"/>
    <property type="evidence" value="ECO:0007669"/>
    <property type="project" value="UniProtKB-KW"/>
</dbReference>
<dbReference type="InterPro" id="IPR041373">
    <property type="entry name" value="RT_RNaseH"/>
</dbReference>
<dbReference type="FunFam" id="3.10.20.370:FF:000001">
    <property type="entry name" value="Retrovirus-related Pol polyprotein from transposon 17.6-like protein"/>
    <property type="match status" value="1"/>
</dbReference>
<dbReference type="PANTHER" id="PTHR37984">
    <property type="entry name" value="PROTEIN CBG26694"/>
    <property type="match status" value="1"/>
</dbReference>
<evidence type="ECO:0000256" key="1">
    <source>
        <dbReference type="ARBA" id="ARBA00022679"/>
    </source>
</evidence>
<dbReference type="InterPro" id="IPR043502">
    <property type="entry name" value="DNA/RNA_pol_sf"/>
</dbReference>
<evidence type="ECO:0000256" key="4">
    <source>
        <dbReference type="ARBA" id="ARBA00022759"/>
    </source>
</evidence>
<dbReference type="CDD" id="cd09274">
    <property type="entry name" value="RNase_HI_RT_Ty3"/>
    <property type="match status" value="1"/>
</dbReference>
<dbReference type="SUPFAM" id="SSF56672">
    <property type="entry name" value="DNA/RNA polymerases"/>
    <property type="match status" value="1"/>
</dbReference>
<dbReference type="EMBL" id="HACA01002079">
    <property type="protein sequence ID" value="CDW19440.1"/>
    <property type="molecule type" value="Transcribed_RNA"/>
</dbReference>
<dbReference type="GO" id="GO:0003964">
    <property type="term" value="F:RNA-directed DNA polymerase activity"/>
    <property type="evidence" value="ECO:0007669"/>
    <property type="project" value="UniProtKB-KW"/>
</dbReference>
<evidence type="ECO:0000256" key="2">
    <source>
        <dbReference type="ARBA" id="ARBA00022695"/>
    </source>
</evidence>
<evidence type="ECO:0000313" key="8">
    <source>
        <dbReference type="EMBL" id="CDW19439.1"/>
    </source>
</evidence>
<dbReference type="OrthoDB" id="6354630at2759"/>
<protein>
    <submittedName>
        <fullName evidence="8">RETRotransposonlike family member (Retr1)like [Saccoglossus kowalevskii]</fullName>
    </submittedName>
</protein>
<keyword evidence="2" id="KW-0548">Nucleotidyltransferase</keyword>
<dbReference type="InterPro" id="IPR050951">
    <property type="entry name" value="Retrovirus_Pol_polyprotein"/>
</dbReference>
<keyword evidence="4" id="KW-0255">Endonuclease</keyword>
<keyword evidence="3" id="KW-0540">Nuclease</keyword>